<organism evidence="1 2">
    <name type="scientific">Vaccinium darrowii</name>
    <dbReference type="NCBI Taxonomy" id="229202"/>
    <lineage>
        <taxon>Eukaryota</taxon>
        <taxon>Viridiplantae</taxon>
        <taxon>Streptophyta</taxon>
        <taxon>Embryophyta</taxon>
        <taxon>Tracheophyta</taxon>
        <taxon>Spermatophyta</taxon>
        <taxon>Magnoliopsida</taxon>
        <taxon>eudicotyledons</taxon>
        <taxon>Gunneridae</taxon>
        <taxon>Pentapetalae</taxon>
        <taxon>asterids</taxon>
        <taxon>Ericales</taxon>
        <taxon>Ericaceae</taxon>
        <taxon>Vaccinioideae</taxon>
        <taxon>Vaccinieae</taxon>
        <taxon>Vaccinium</taxon>
    </lineage>
</organism>
<evidence type="ECO:0000313" key="2">
    <source>
        <dbReference type="Proteomes" id="UP000828048"/>
    </source>
</evidence>
<protein>
    <submittedName>
        <fullName evidence="1">Uncharacterized protein</fullName>
    </submittedName>
</protein>
<comment type="caution">
    <text evidence="1">The sequence shown here is derived from an EMBL/GenBank/DDBJ whole genome shotgun (WGS) entry which is preliminary data.</text>
</comment>
<sequence length="131" mass="14650">MSEASTIEMCTKGMCWSLQYILQGIKPKTFEELATRAHDMELTVAISKKEDDIDPECQGEWRQENSSSSELKARGESSSEEFDSFVGSPKSEYNYNEDEDEATAYLITSVFEPSSLMAPPTQQVNPQSTST</sequence>
<dbReference type="Proteomes" id="UP000828048">
    <property type="component" value="Chromosome 5"/>
</dbReference>
<keyword evidence="2" id="KW-1185">Reference proteome</keyword>
<accession>A0ACB7Y417</accession>
<gene>
    <name evidence="1" type="ORF">Vadar_032036</name>
</gene>
<dbReference type="EMBL" id="CM037155">
    <property type="protein sequence ID" value="KAH7847953.1"/>
    <property type="molecule type" value="Genomic_DNA"/>
</dbReference>
<proteinExistence type="predicted"/>
<evidence type="ECO:0000313" key="1">
    <source>
        <dbReference type="EMBL" id="KAH7847953.1"/>
    </source>
</evidence>
<reference evidence="1 2" key="1">
    <citation type="journal article" date="2021" name="Hortic Res">
        <title>High-quality reference genome and annotation aids understanding of berry development for evergreen blueberry (Vaccinium darrowii).</title>
        <authorList>
            <person name="Yu J."/>
            <person name="Hulse-Kemp A.M."/>
            <person name="Babiker E."/>
            <person name="Staton M."/>
        </authorList>
    </citation>
    <scope>NUCLEOTIDE SEQUENCE [LARGE SCALE GENOMIC DNA]</scope>
    <source>
        <strain evidence="2">cv. NJ 8807/NJ 8810</strain>
        <tissue evidence="1">Young leaf</tissue>
    </source>
</reference>
<name>A0ACB7Y417_9ERIC</name>